<reference evidence="3 4" key="1">
    <citation type="submission" date="2011-02" db="EMBL/GenBank/DDBJ databases">
        <title>The Genome Sequence of Sphaeroforma arctica JP610.</title>
        <authorList>
            <consortium name="The Broad Institute Genome Sequencing Platform"/>
            <person name="Russ C."/>
            <person name="Cuomo C."/>
            <person name="Young S.K."/>
            <person name="Zeng Q."/>
            <person name="Gargeya S."/>
            <person name="Alvarado L."/>
            <person name="Berlin A."/>
            <person name="Chapman S.B."/>
            <person name="Chen Z."/>
            <person name="Freedman E."/>
            <person name="Gellesch M."/>
            <person name="Goldberg J."/>
            <person name="Griggs A."/>
            <person name="Gujja S."/>
            <person name="Heilman E."/>
            <person name="Heiman D."/>
            <person name="Howarth C."/>
            <person name="Mehta T."/>
            <person name="Neiman D."/>
            <person name="Pearson M."/>
            <person name="Roberts A."/>
            <person name="Saif S."/>
            <person name="Shea T."/>
            <person name="Shenoy N."/>
            <person name="Sisk P."/>
            <person name="Stolte C."/>
            <person name="Sykes S."/>
            <person name="White J."/>
            <person name="Yandava C."/>
            <person name="Burger G."/>
            <person name="Gray M.W."/>
            <person name="Holland P.W.H."/>
            <person name="King N."/>
            <person name="Lang F.B.F."/>
            <person name="Roger A.J."/>
            <person name="Ruiz-Trillo I."/>
            <person name="Haas B."/>
            <person name="Nusbaum C."/>
            <person name="Birren B."/>
        </authorList>
    </citation>
    <scope>NUCLEOTIDE SEQUENCE [LARGE SCALE GENOMIC DNA]</scope>
    <source>
        <strain evidence="3 4">JP610</strain>
    </source>
</reference>
<organism evidence="3 4">
    <name type="scientific">Sphaeroforma arctica JP610</name>
    <dbReference type="NCBI Taxonomy" id="667725"/>
    <lineage>
        <taxon>Eukaryota</taxon>
        <taxon>Ichthyosporea</taxon>
        <taxon>Ichthyophonida</taxon>
        <taxon>Sphaeroforma</taxon>
    </lineage>
</organism>
<keyword evidence="4" id="KW-1185">Reference proteome</keyword>
<protein>
    <submittedName>
        <fullName evidence="3">Uncharacterized protein</fullName>
    </submittedName>
</protein>
<evidence type="ECO:0000256" key="2">
    <source>
        <dbReference type="SAM" id="Phobius"/>
    </source>
</evidence>
<keyword evidence="2" id="KW-0472">Membrane</keyword>
<dbReference type="AlphaFoldDB" id="A0A0L0FCX3"/>
<sequence>MSLEKTSAAQPAILVGVPSSTKLEGESMIIDVVSMVSETKSSSACCSRSRCCTFKMKIFWSVFTFFFVALAVVLGVALDAVLAQPETIEVNFVQVNANEELPTAEAEFVLLVSSTMSKFEPTGINCNIEQSGWVYADITMTAENTYILNGTISKEDSELHAALIWDVLMGQRDVGYYWCEVELSVLLGHLIPLTAYRAFDSNNYDLGISSTDPEAALAAAPAATESVNEESTKSESGTENEEGRQDRLVVVNIDETIELNVGVDMPVMAFPVHLVLPPVVISAQTNASDQAVVTFNGMDRKLDAFSYIPVSASCKGDCAWYKPLIDVVTGADGTLEITVDGNSSFLEVLLGRYHEIKVSHDTAETARSTNARRQASNISTGAKLDCLRVEGSDIALSACLNLLATSGLEAYATVGVYDFEASARADASWRSLEMGYGVEAVATAKVSIGDSDEMDLKGNAKIDWTEDVTVNVVVTNDAGAWPLEAILQGSGKIDGDVLTVNMPVATLTFQNNQMVNAIGEGVIDGDKQIFTAFILDPNLQAKMDGKLIDKRVMGSASLTFNGDDITEMELSAEVVTVEEGGNFIFDIKDKGLLDFELSGKGDLNWSENKLVGSVRDLWFRLEGTRYVDADGDLMIDMETREVSIAVVDETVDTDYSFRAQLIGAWRNDEFGFGGYMSKADFSINKKPYVASTASFSYQYPLSSDRSNILLWVESKEEAQFQVSSDMRFDWIVDTEELKTDSATVVIGYGSKTYVDAMVDVYVGIQATLVTISAVDTYDTDGQGFELKLRGSWEEDADLRVSGEVETLRVVMDGEEYLQAFGDMTVDMSDTSMSCSMEEKVSNSRILIVDAGLNVKEYVSTSGSYCDGIGEAIQYEYCANSPEWCSPGNDVYYPDGYRCAGEWEQMDVFARGVYFVFSGDRWVDGEMNFMMNFFDRLIKLAVSNDTPKLYIDTDISIDYN</sequence>
<gene>
    <name evidence="3" type="ORF">SARC_12856</name>
</gene>
<keyword evidence="2" id="KW-1133">Transmembrane helix</keyword>
<dbReference type="RefSeq" id="XP_014148504.1">
    <property type="nucleotide sequence ID" value="XM_014293029.1"/>
</dbReference>
<evidence type="ECO:0000313" key="3">
    <source>
        <dbReference type="EMBL" id="KNC74602.1"/>
    </source>
</evidence>
<evidence type="ECO:0000256" key="1">
    <source>
        <dbReference type="SAM" id="MobiDB-lite"/>
    </source>
</evidence>
<accession>A0A0L0FCX3</accession>
<name>A0A0L0FCX3_9EUKA</name>
<dbReference type="GeneID" id="25913360"/>
<evidence type="ECO:0000313" key="4">
    <source>
        <dbReference type="Proteomes" id="UP000054560"/>
    </source>
</evidence>
<proteinExistence type="predicted"/>
<keyword evidence="2" id="KW-0812">Transmembrane</keyword>
<dbReference type="EMBL" id="KQ244251">
    <property type="protein sequence ID" value="KNC74602.1"/>
    <property type="molecule type" value="Genomic_DNA"/>
</dbReference>
<feature type="transmembrane region" description="Helical" evidence="2">
    <location>
        <begin position="58"/>
        <end position="78"/>
    </location>
</feature>
<feature type="region of interest" description="Disordered" evidence="1">
    <location>
        <begin position="219"/>
        <end position="244"/>
    </location>
</feature>
<dbReference type="Proteomes" id="UP000054560">
    <property type="component" value="Unassembled WGS sequence"/>
</dbReference>